<gene>
    <name evidence="2" type="ORF">LX15_005799</name>
</gene>
<comment type="caution">
    <text evidence="2">The sequence shown here is derived from an EMBL/GenBank/DDBJ whole genome shotgun (WGS) entry which is preliminary data.</text>
</comment>
<feature type="compositionally biased region" description="Pro residues" evidence="1">
    <location>
        <begin position="78"/>
        <end position="88"/>
    </location>
</feature>
<dbReference type="EMBL" id="JAMTCP010000055">
    <property type="protein sequence ID" value="MCP2262067.1"/>
    <property type="molecule type" value="Genomic_DNA"/>
</dbReference>
<organism evidence="2 3">
    <name type="scientific">Streptoalloteichus tenebrarius (strain ATCC 17920 / DSM 40477 / JCM 4838 / CBS 697.72 / NBRC 16177 / NCIMB 11028 / NRRL B-12390 / A12253. 1 / ISP 5477)</name>
    <name type="common">Streptomyces tenebrarius</name>
    <dbReference type="NCBI Taxonomy" id="1933"/>
    <lineage>
        <taxon>Bacteria</taxon>
        <taxon>Bacillati</taxon>
        <taxon>Actinomycetota</taxon>
        <taxon>Actinomycetes</taxon>
        <taxon>Pseudonocardiales</taxon>
        <taxon>Pseudonocardiaceae</taxon>
        <taxon>Streptoalloteichus</taxon>
    </lineage>
</organism>
<evidence type="ECO:0000313" key="2">
    <source>
        <dbReference type="EMBL" id="MCP2262067.1"/>
    </source>
</evidence>
<keyword evidence="3" id="KW-1185">Reference proteome</keyword>
<name>A0ABT1I2R6_STRSD</name>
<accession>A0ABT1I2R6</accession>
<evidence type="ECO:0000256" key="1">
    <source>
        <dbReference type="SAM" id="MobiDB-lite"/>
    </source>
</evidence>
<dbReference type="Proteomes" id="UP001205311">
    <property type="component" value="Unassembled WGS sequence"/>
</dbReference>
<feature type="region of interest" description="Disordered" evidence="1">
    <location>
        <begin position="74"/>
        <end position="117"/>
    </location>
</feature>
<evidence type="ECO:0000313" key="3">
    <source>
        <dbReference type="Proteomes" id="UP001205311"/>
    </source>
</evidence>
<reference evidence="2 3" key="1">
    <citation type="submission" date="2022-06" db="EMBL/GenBank/DDBJ databases">
        <title>Genomic Encyclopedia of Archaeal and Bacterial Type Strains, Phase II (KMG-II): from individual species to whole genera.</title>
        <authorList>
            <person name="Goeker M."/>
        </authorList>
    </citation>
    <scope>NUCLEOTIDE SEQUENCE [LARGE SCALE GENOMIC DNA]</scope>
    <source>
        <strain evidence="2 3">DSM 40477</strain>
    </source>
</reference>
<sequence>MGWHCTAGHGTARHGTAGHDTAPARTRPAPTDGTGARPSEGASSIRRGRRAPSWAARGIPLAAILSLALLTACGQRPGSPPDTSPPGQPVSTSASPSGPPGEPRAVDPRPGQAGVHPTRWHRVEPVEDGAALRVSFWSGVEPCHVLDHVDVRQGADEVVITVHEGHDPARPDTACVEIAVLKATVVRLDAPLGGRRVVDGAV</sequence>
<feature type="compositionally biased region" description="Low complexity" evidence="1">
    <location>
        <begin position="1"/>
        <end position="21"/>
    </location>
</feature>
<feature type="region of interest" description="Disordered" evidence="1">
    <location>
        <begin position="1"/>
        <end position="53"/>
    </location>
</feature>
<proteinExistence type="predicted"/>
<protein>
    <submittedName>
        <fullName evidence="2">Uncharacterized protein</fullName>
    </submittedName>
</protein>